<dbReference type="RefSeq" id="WP_132710805.1">
    <property type="nucleotide sequence ID" value="NZ_JAANCM010000002.1"/>
</dbReference>
<keyword evidence="4" id="KW-1134">Transmembrane beta strand</keyword>
<feature type="signal peptide" evidence="8">
    <location>
        <begin position="1"/>
        <end position="20"/>
    </location>
</feature>
<proteinExistence type="inferred from homology"/>
<evidence type="ECO:0000256" key="5">
    <source>
        <dbReference type="ARBA" id="ARBA00022692"/>
    </source>
</evidence>
<dbReference type="SUPFAM" id="SSF56954">
    <property type="entry name" value="Outer membrane efflux proteins (OEP)"/>
    <property type="match status" value="1"/>
</dbReference>
<evidence type="ECO:0000256" key="7">
    <source>
        <dbReference type="ARBA" id="ARBA00023237"/>
    </source>
</evidence>
<dbReference type="InterPro" id="IPR051906">
    <property type="entry name" value="TolC-like"/>
</dbReference>
<reference evidence="9" key="1">
    <citation type="submission" date="2020-03" db="EMBL/GenBank/DDBJ databases">
        <title>Ferranicluibacter endophyticum gen. nov., sp. nov., a new genus isolated from Rubus ulmifolius Schott. stem.</title>
        <authorList>
            <person name="Roca-Couso R."/>
            <person name="Flores-Felix J.D."/>
            <person name="Igual J.M."/>
            <person name="Rivas R."/>
        </authorList>
    </citation>
    <scope>NUCLEOTIDE SEQUENCE</scope>
    <source>
        <strain evidence="9">CRRU44</strain>
    </source>
</reference>
<dbReference type="GO" id="GO:0015288">
    <property type="term" value="F:porin activity"/>
    <property type="evidence" value="ECO:0007669"/>
    <property type="project" value="TreeGrafter"/>
</dbReference>
<gene>
    <name evidence="9" type="ORF">G8E10_06310</name>
</gene>
<feature type="chain" id="PRO_5041375100" evidence="8">
    <location>
        <begin position="21"/>
        <end position="452"/>
    </location>
</feature>
<dbReference type="InterPro" id="IPR010130">
    <property type="entry name" value="T1SS_OMP_TolC"/>
</dbReference>
<dbReference type="Proteomes" id="UP001155840">
    <property type="component" value="Unassembled WGS sequence"/>
</dbReference>
<evidence type="ECO:0000313" key="9">
    <source>
        <dbReference type="EMBL" id="NHT75365.1"/>
    </source>
</evidence>
<dbReference type="PANTHER" id="PTHR30026">
    <property type="entry name" value="OUTER MEMBRANE PROTEIN TOLC"/>
    <property type="match status" value="1"/>
</dbReference>
<evidence type="ECO:0000256" key="3">
    <source>
        <dbReference type="ARBA" id="ARBA00022448"/>
    </source>
</evidence>
<evidence type="ECO:0000256" key="8">
    <source>
        <dbReference type="SAM" id="SignalP"/>
    </source>
</evidence>
<evidence type="ECO:0000256" key="4">
    <source>
        <dbReference type="ARBA" id="ARBA00022452"/>
    </source>
</evidence>
<comment type="caution">
    <text evidence="9">The sequence shown here is derived from an EMBL/GenBank/DDBJ whole genome shotgun (WGS) entry which is preliminary data.</text>
</comment>
<dbReference type="GO" id="GO:1990281">
    <property type="term" value="C:efflux pump complex"/>
    <property type="evidence" value="ECO:0007669"/>
    <property type="project" value="TreeGrafter"/>
</dbReference>
<evidence type="ECO:0000256" key="2">
    <source>
        <dbReference type="ARBA" id="ARBA00007613"/>
    </source>
</evidence>
<name>A0AA44C9U7_9HYPH</name>
<dbReference type="Pfam" id="PF02321">
    <property type="entry name" value="OEP"/>
    <property type="match status" value="2"/>
</dbReference>
<organism evidence="9 10">
    <name type="scientific">Ferranicluibacter rubi</name>
    <dbReference type="NCBI Taxonomy" id="2715133"/>
    <lineage>
        <taxon>Bacteria</taxon>
        <taxon>Pseudomonadati</taxon>
        <taxon>Pseudomonadota</taxon>
        <taxon>Alphaproteobacteria</taxon>
        <taxon>Hyphomicrobiales</taxon>
        <taxon>Rhizobiaceae</taxon>
        <taxon>Ferranicluibacter</taxon>
    </lineage>
</organism>
<dbReference type="PANTHER" id="PTHR30026:SF22">
    <property type="entry name" value="OUTER MEMBRANE EFFLUX PROTEIN"/>
    <property type="match status" value="1"/>
</dbReference>
<evidence type="ECO:0000256" key="1">
    <source>
        <dbReference type="ARBA" id="ARBA00004442"/>
    </source>
</evidence>
<comment type="similarity">
    <text evidence="2">Belongs to the outer membrane factor (OMF) (TC 1.B.17) family.</text>
</comment>
<keyword evidence="10" id="KW-1185">Reference proteome</keyword>
<evidence type="ECO:0000256" key="6">
    <source>
        <dbReference type="ARBA" id="ARBA00023136"/>
    </source>
</evidence>
<dbReference type="GO" id="GO:0009279">
    <property type="term" value="C:cell outer membrane"/>
    <property type="evidence" value="ECO:0007669"/>
    <property type="project" value="UniProtKB-SubCell"/>
</dbReference>
<sequence length="452" mass="48043">MKMLHTAAILGLALVSPASAETIAEAMAKAYANNPDLNAARAGLRAVDESVTIAKSGYRPQVSAVASGTQTRFDSELQRRPRDFHQGSAGLTITQQIFDGFQTLNEVRASESTVLSNRESLKANEISILLSAAEAYANIVRDQQVVGIRRQNLAFLKEQLKAANARLTVGEGTRTDVSQAEAELASAKALLATAVSQLKQSEAVYVQIVGGAPRDIKAASPAKIGMPRTLDQAVAAGLRDNPQIIAAEYAVDAAGYRVKQAEGTMLPGVTIQGSVSRNTGDSVNNGGIDSTSGSITARLQVPIYQGGAEYGQVRQAKERAGQQRIVVDSVRLDVEKTVVSAHAQLDAARASITANKEQIRAANQALAGVIEERKVGQRTTLDVLDAQQSVLIARESLAASQRNAVVASYSLLASMGALTVRGQNLNVAEYRPEEHYEAVKNKWFGLSPVEGR</sequence>
<accession>A0AA44C9U7</accession>
<keyword evidence="3" id="KW-0813">Transport</keyword>
<dbReference type="InterPro" id="IPR003423">
    <property type="entry name" value="OMP_efflux"/>
</dbReference>
<dbReference type="EMBL" id="JAANCM010000002">
    <property type="protein sequence ID" value="NHT75365.1"/>
    <property type="molecule type" value="Genomic_DNA"/>
</dbReference>
<dbReference type="NCBIfam" id="TIGR01844">
    <property type="entry name" value="type_I_sec_TolC"/>
    <property type="match status" value="1"/>
</dbReference>
<keyword evidence="6" id="KW-0472">Membrane</keyword>
<keyword evidence="7" id="KW-0998">Cell outer membrane</keyword>
<evidence type="ECO:0000313" key="10">
    <source>
        <dbReference type="Proteomes" id="UP001155840"/>
    </source>
</evidence>
<protein>
    <submittedName>
        <fullName evidence="9">TolC family outer membrane protein</fullName>
    </submittedName>
</protein>
<keyword evidence="5" id="KW-0812">Transmembrane</keyword>
<dbReference type="AlphaFoldDB" id="A0AA44C9U7"/>
<keyword evidence="8" id="KW-0732">Signal</keyword>
<comment type="subcellular location">
    <subcellularLocation>
        <location evidence="1">Cell outer membrane</location>
    </subcellularLocation>
</comment>
<dbReference type="GO" id="GO:0015562">
    <property type="term" value="F:efflux transmembrane transporter activity"/>
    <property type="evidence" value="ECO:0007669"/>
    <property type="project" value="InterPro"/>
</dbReference>
<dbReference type="Gene3D" id="1.20.1600.10">
    <property type="entry name" value="Outer membrane efflux proteins (OEP)"/>
    <property type="match status" value="1"/>
</dbReference>